<dbReference type="Pfam" id="PF08378">
    <property type="entry name" value="NERD"/>
    <property type="match status" value="1"/>
</dbReference>
<sequence>MTFLLACAALILLLTGHWGWALVVLLLLLLLSPSGKTSSGTGNTPSPKLASYAPEERHEHPAARVRRETTLAPLVRPSGPADADYGVDAFAFHDWLASPDVMGTPAGGLEAGGEASGMAGYNVAAGVKGELSVAHMLASKDLKGARVYLSCRNPGDASGAADIDVIVATGRTVWLLDAKHYAPARDGMWLVPTTADPGSWKPYDLRAYGPDANVEGVLLASLDGIAPDRSYHASGNMTWAADEIRKALPGVNVRPVILLSRTARGTYGVMRGTVFPGGVPVTTADAWAASFSSEGTPSKQSDYYLYKLVKNA</sequence>
<organism evidence="3 4">
    <name type="scientific">Bifidobacterium adolescentis</name>
    <dbReference type="NCBI Taxonomy" id="1680"/>
    <lineage>
        <taxon>Bacteria</taxon>
        <taxon>Bacillati</taxon>
        <taxon>Actinomycetota</taxon>
        <taxon>Actinomycetes</taxon>
        <taxon>Bifidobacteriales</taxon>
        <taxon>Bifidobacteriaceae</taxon>
        <taxon>Bifidobacterium</taxon>
    </lineage>
</organism>
<name>A0A6I6QZP1_BIFAD</name>
<evidence type="ECO:0000313" key="4">
    <source>
        <dbReference type="Proteomes" id="UP000464884"/>
    </source>
</evidence>
<evidence type="ECO:0000259" key="2">
    <source>
        <dbReference type="Pfam" id="PF08378"/>
    </source>
</evidence>
<feature type="domain" description="NERD" evidence="2">
    <location>
        <begin position="126"/>
        <end position="201"/>
    </location>
</feature>
<evidence type="ECO:0000256" key="1">
    <source>
        <dbReference type="SAM" id="MobiDB-lite"/>
    </source>
</evidence>
<accession>A0A6I6QZP1</accession>
<dbReference type="InterPro" id="IPR011528">
    <property type="entry name" value="NERD"/>
</dbReference>
<gene>
    <name evidence="3" type="ORF">F3K97_04755</name>
</gene>
<dbReference type="Proteomes" id="UP000464884">
    <property type="component" value="Chromosome"/>
</dbReference>
<reference evidence="3 4" key="1">
    <citation type="submission" date="2019-12" db="EMBL/GenBank/DDBJ databases">
        <title>Draft Genome Sequence of Bifidobacterium adolescentis ZJ2.</title>
        <authorList>
            <person name="Jin Z."/>
        </authorList>
    </citation>
    <scope>NUCLEOTIDE SEQUENCE [LARGE SCALE GENOMIC DNA]</scope>
    <source>
        <strain evidence="3 4">ZJ2</strain>
    </source>
</reference>
<dbReference type="EMBL" id="CP047129">
    <property type="protein sequence ID" value="QHB62641.1"/>
    <property type="molecule type" value="Genomic_DNA"/>
</dbReference>
<feature type="compositionally biased region" description="Polar residues" evidence="1">
    <location>
        <begin position="35"/>
        <end position="46"/>
    </location>
</feature>
<dbReference type="RefSeq" id="WP_159140557.1">
    <property type="nucleotide sequence ID" value="NZ_CP047129.1"/>
</dbReference>
<feature type="region of interest" description="Disordered" evidence="1">
    <location>
        <begin position="35"/>
        <end position="77"/>
    </location>
</feature>
<feature type="compositionally biased region" description="Basic and acidic residues" evidence="1">
    <location>
        <begin position="54"/>
        <end position="69"/>
    </location>
</feature>
<protein>
    <recommendedName>
        <fullName evidence="2">NERD domain-containing protein</fullName>
    </recommendedName>
</protein>
<proteinExistence type="predicted"/>
<evidence type="ECO:0000313" key="3">
    <source>
        <dbReference type="EMBL" id="QHB62641.1"/>
    </source>
</evidence>
<dbReference type="AlphaFoldDB" id="A0A6I6QZP1"/>